<gene>
    <name evidence="2" type="ORF">NYR99_16310</name>
</gene>
<feature type="compositionally biased region" description="Polar residues" evidence="1">
    <location>
        <begin position="120"/>
        <end position="129"/>
    </location>
</feature>
<feature type="compositionally biased region" description="Pro residues" evidence="1">
    <location>
        <begin position="314"/>
        <end position="330"/>
    </location>
</feature>
<feature type="region of interest" description="Disordered" evidence="1">
    <location>
        <begin position="559"/>
        <end position="592"/>
    </location>
</feature>
<feature type="compositionally biased region" description="Basic and acidic residues" evidence="1">
    <location>
        <begin position="570"/>
        <end position="583"/>
    </location>
</feature>
<feature type="compositionally biased region" description="Polar residues" evidence="1">
    <location>
        <begin position="154"/>
        <end position="164"/>
    </location>
</feature>
<feature type="compositionally biased region" description="Low complexity" evidence="1">
    <location>
        <begin position="290"/>
        <end position="299"/>
    </location>
</feature>
<evidence type="ECO:0000313" key="2">
    <source>
        <dbReference type="EMBL" id="WOB25298.1"/>
    </source>
</evidence>
<feature type="compositionally biased region" description="Low complexity" evidence="1">
    <location>
        <begin position="487"/>
        <end position="504"/>
    </location>
</feature>
<reference evidence="2 3" key="1">
    <citation type="submission" date="2022-08" db="EMBL/GenBank/DDBJ databases">
        <title>Whole genome sequencing-based tracing of a 2022 introduction and outbreak of Xanthomonas hortorum pv. pelargonii.</title>
        <authorList>
            <person name="Iruegas-Bocardo F."/>
            <person name="Weisberg A.K."/>
            <person name="Riutta E.R."/>
            <person name="Kilday K."/>
            <person name="Bonkowski J.C."/>
            <person name="Creswell T."/>
            <person name="Daughtrey M.L."/>
            <person name="Rane K."/>
            <person name="Grunwald N.J."/>
            <person name="Chang J.H."/>
            <person name="Putnam M.L."/>
        </authorList>
    </citation>
    <scope>NUCLEOTIDE SEQUENCE [LARGE SCALE GENOMIC DNA]</scope>
    <source>
        <strain evidence="2 3">22-325</strain>
    </source>
</reference>
<accession>A0ABZ0D4Y8</accession>
<dbReference type="EMBL" id="CP103840">
    <property type="protein sequence ID" value="WOB25298.1"/>
    <property type="molecule type" value="Genomic_DNA"/>
</dbReference>
<evidence type="ECO:0000313" key="3">
    <source>
        <dbReference type="Proteomes" id="UP001304534"/>
    </source>
</evidence>
<keyword evidence="3" id="KW-1185">Reference proteome</keyword>
<dbReference type="RefSeq" id="WP_316687314.1">
    <property type="nucleotide sequence ID" value="NZ_CP103837.1"/>
</dbReference>
<organism evidence="2 3">
    <name type="scientific">Xanthomonas dyei</name>
    <dbReference type="NCBI Taxonomy" id="743699"/>
    <lineage>
        <taxon>Bacteria</taxon>
        <taxon>Pseudomonadati</taxon>
        <taxon>Pseudomonadota</taxon>
        <taxon>Gammaproteobacteria</taxon>
        <taxon>Lysobacterales</taxon>
        <taxon>Lysobacteraceae</taxon>
        <taxon>Xanthomonas</taxon>
    </lineage>
</organism>
<feature type="compositionally biased region" description="Low complexity" evidence="1">
    <location>
        <begin position="242"/>
        <end position="257"/>
    </location>
</feature>
<feature type="region of interest" description="Disordered" evidence="1">
    <location>
        <begin position="242"/>
        <end position="331"/>
    </location>
</feature>
<feature type="compositionally biased region" description="Low complexity" evidence="1">
    <location>
        <begin position="410"/>
        <end position="423"/>
    </location>
</feature>
<evidence type="ECO:0000256" key="1">
    <source>
        <dbReference type="SAM" id="MobiDB-lite"/>
    </source>
</evidence>
<feature type="compositionally biased region" description="Low complexity" evidence="1">
    <location>
        <begin position="373"/>
        <end position="388"/>
    </location>
</feature>
<sequence>MSRLFERFIAGEDGLAALLRALPAYVPPDRMQAWFAQAAAQADSTRNAAAPASAQATSADAADTLQFEPPATMGAIFAAAAAQAEQAQAAQRAAIHARLADGDDAAQALGAPIHDSTRAWLQQQQQVPSTGAPALRENDGAGAPVGDGTAPVEATQTASRSSSGVAPGDTSPAPVLVAATSPITSHAAQTGDAAQANDATRAHPPVARRARRQRWMPALALAASVTLAVGVGLQWQATTPPAASMEAAPATAAPADRAQADAEKLTRSAPDNQTPLPQIPQPEPAPAPAPASTSTSTSTDSDGTVEERMRQPASAPPPPAFAPPPMPAPAQPVESLVVVPAPPAPPAAPSEPAPIAAAPAADLALPALPAPVAPSVSASVAEMPSSSANRNATVPDTAIAAQARVRSKPKPAAAPAFAAATPANDMQPFGQLDTGNPAHSTPAAAVVSRAPQDAQLSRASIKRAPLQKDAATQQRVQQHTAAQAPGPVSTVAAPQASAADDAARSSTPVHLLALTTSPDTWLDHALPAGQRGPVQLRIWTADPAANAFRQWLDQLRKASSQRNVPAQLDIARDPRLPTDRVRVETVSPTQPK</sequence>
<feature type="region of interest" description="Disordered" evidence="1">
    <location>
        <begin position="120"/>
        <end position="210"/>
    </location>
</feature>
<feature type="compositionally biased region" description="Pro residues" evidence="1">
    <location>
        <begin position="277"/>
        <end position="289"/>
    </location>
</feature>
<dbReference type="GeneID" id="95585470"/>
<dbReference type="Proteomes" id="UP001304534">
    <property type="component" value="Chromosome"/>
</dbReference>
<name>A0ABZ0D4Y8_9XANT</name>
<proteinExistence type="predicted"/>
<feature type="compositionally biased region" description="Polar residues" evidence="1">
    <location>
        <begin position="470"/>
        <end position="481"/>
    </location>
</feature>
<feature type="region of interest" description="Disordered" evidence="1">
    <location>
        <begin position="373"/>
        <end position="504"/>
    </location>
</feature>
<protein>
    <submittedName>
        <fullName evidence="2">Uncharacterized protein</fullName>
    </submittedName>
</protein>